<dbReference type="SMART" id="SM00116">
    <property type="entry name" value="CBS"/>
    <property type="match status" value="2"/>
</dbReference>
<organism evidence="4 5">
    <name type="scientific">Crenobacter intestini</name>
    <dbReference type="NCBI Taxonomy" id="2563443"/>
    <lineage>
        <taxon>Bacteria</taxon>
        <taxon>Pseudomonadati</taxon>
        <taxon>Pseudomonadota</taxon>
        <taxon>Betaproteobacteria</taxon>
        <taxon>Neisseriales</taxon>
        <taxon>Neisseriaceae</taxon>
        <taxon>Crenobacter</taxon>
    </lineage>
</organism>
<name>A0A4V4N8K9_9NEIS</name>
<accession>A0A4V4N8K9</accession>
<dbReference type="OrthoDB" id="9807125at2"/>
<dbReference type="Proteomes" id="UP000308891">
    <property type="component" value="Unassembled WGS sequence"/>
</dbReference>
<dbReference type="PROSITE" id="PS51371">
    <property type="entry name" value="CBS"/>
    <property type="match status" value="2"/>
</dbReference>
<keyword evidence="5" id="KW-1185">Reference proteome</keyword>
<evidence type="ECO:0000313" key="5">
    <source>
        <dbReference type="Proteomes" id="UP000308891"/>
    </source>
</evidence>
<feature type="domain" description="CBS" evidence="3">
    <location>
        <begin position="9"/>
        <end position="68"/>
    </location>
</feature>
<dbReference type="CDD" id="cd04623">
    <property type="entry name" value="CBS_pair_bac_euk"/>
    <property type="match status" value="1"/>
</dbReference>
<dbReference type="InterPro" id="IPR000644">
    <property type="entry name" value="CBS_dom"/>
</dbReference>
<sequence length="149" mass="16268">MQTVRQLLAAKAGGKLVYVAPQVSVLQALRVMAEENVGAVLVMGDGHVEGIFSERDYARRIILEGRSSASTQVSEVMTRKVICVSPDQRLDECMALMTDKRIRHLPVIDGGEVEGVISIGDVVRATIAEQQFVIEQLVHYINNVPPQAA</sequence>
<dbReference type="InterPro" id="IPR044725">
    <property type="entry name" value="CBSX3_CBS_dom"/>
</dbReference>
<proteinExistence type="predicted"/>
<dbReference type="Gene3D" id="3.10.580.10">
    <property type="entry name" value="CBS-domain"/>
    <property type="match status" value="1"/>
</dbReference>
<dbReference type="InterPro" id="IPR046342">
    <property type="entry name" value="CBS_dom_sf"/>
</dbReference>
<keyword evidence="1 2" id="KW-0129">CBS domain</keyword>
<reference evidence="4 5" key="1">
    <citation type="submission" date="2019-04" db="EMBL/GenBank/DDBJ databases">
        <title>Crenobacter sp. nov.</title>
        <authorList>
            <person name="Shi S."/>
        </authorList>
    </citation>
    <scope>NUCLEOTIDE SEQUENCE [LARGE SCALE GENOMIC DNA]</scope>
    <source>
        <strain evidence="4 5">GY 70310</strain>
    </source>
</reference>
<evidence type="ECO:0000256" key="1">
    <source>
        <dbReference type="ARBA" id="ARBA00023122"/>
    </source>
</evidence>
<evidence type="ECO:0000256" key="2">
    <source>
        <dbReference type="PROSITE-ProRule" id="PRU00703"/>
    </source>
</evidence>
<dbReference type="AlphaFoldDB" id="A0A4V4N8K9"/>
<evidence type="ECO:0000259" key="3">
    <source>
        <dbReference type="PROSITE" id="PS51371"/>
    </source>
</evidence>
<dbReference type="InterPro" id="IPR051257">
    <property type="entry name" value="Diverse_CBS-Domain"/>
</dbReference>
<dbReference type="Pfam" id="PF00571">
    <property type="entry name" value="CBS"/>
    <property type="match status" value="2"/>
</dbReference>
<gene>
    <name evidence="4" type="ORF">E5K04_06225</name>
</gene>
<dbReference type="PANTHER" id="PTHR43080">
    <property type="entry name" value="CBS DOMAIN-CONTAINING PROTEIN CBSX3, MITOCHONDRIAL"/>
    <property type="match status" value="1"/>
</dbReference>
<feature type="domain" description="CBS" evidence="3">
    <location>
        <begin position="77"/>
        <end position="132"/>
    </location>
</feature>
<dbReference type="SUPFAM" id="SSF54631">
    <property type="entry name" value="CBS-domain pair"/>
    <property type="match status" value="1"/>
</dbReference>
<dbReference type="PANTHER" id="PTHR43080:SF2">
    <property type="entry name" value="CBS DOMAIN-CONTAINING PROTEIN"/>
    <property type="match status" value="1"/>
</dbReference>
<dbReference type="RefSeq" id="WP_136552047.1">
    <property type="nucleotide sequence ID" value="NZ_STGJ01000005.1"/>
</dbReference>
<dbReference type="EMBL" id="STGJ01000005">
    <property type="protein sequence ID" value="TIC84763.1"/>
    <property type="molecule type" value="Genomic_DNA"/>
</dbReference>
<evidence type="ECO:0000313" key="4">
    <source>
        <dbReference type="EMBL" id="TIC84763.1"/>
    </source>
</evidence>
<protein>
    <submittedName>
        <fullName evidence="4">CBS domain-containing protein</fullName>
    </submittedName>
</protein>
<comment type="caution">
    <text evidence="4">The sequence shown here is derived from an EMBL/GenBank/DDBJ whole genome shotgun (WGS) entry which is preliminary data.</text>
</comment>